<feature type="transmembrane region" description="Helical" evidence="1">
    <location>
        <begin position="63"/>
        <end position="86"/>
    </location>
</feature>
<dbReference type="Proteomes" id="UP000232638">
    <property type="component" value="Chromosome"/>
</dbReference>
<keyword evidence="1" id="KW-1133">Transmembrane helix</keyword>
<dbReference type="KEGG" id="tsy:THSYN_11435"/>
<name>A0A2K8U7I2_9GAMM</name>
<keyword evidence="3" id="KW-1185">Reference proteome</keyword>
<gene>
    <name evidence="2" type="ORF">THSYN_11435</name>
</gene>
<sequence length="88" mass="9532">MTAIVFDTLKYADRLESAGIPRDQAKAEAEALADVLGTAEVVTRKDLQIELAPIRAELTLLKWMVGLSLALSTGILALLARIAFLLPR</sequence>
<dbReference type="EMBL" id="CP020370">
    <property type="protein sequence ID" value="AUB81504.1"/>
    <property type="molecule type" value="Genomic_DNA"/>
</dbReference>
<accession>A0A2K8U7I2</accession>
<reference evidence="2 3" key="1">
    <citation type="submission" date="2017-03" db="EMBL/GenBank/DDBJ databases">
        <title>Complete genome sequence of Candidatus 'Thiodictyon syntrophicum' sp. nov. strain Cad16T, a photolithoautotroph purple sulfur bacterium isolated from an alpine meromictic lake.</title>
        <authorList>
            <person name="Luedin S.M."/>
            <person name="Pothier J.F."/>
            <person name="Danza F."/>
            <person name="Storelli N."/>
            <person name="Wittwer M."/>
            <person name="Tonolla M."/>
        </authorList>
    </citation>
    <scope>NUCLEOTIDE SEQUENCE [LARGE SCALE GENOMIC DNA]</scope>
    <source>
        <strain evidence="2 3">Cad16T</strain>
    </source>
</reference>
<proteinExistence type="predicted"/>
<keyword evidence="1" id="KW-0812">Transmembrane</keyword>
<evidence type="ECO:0008006" key="4">
    <source>
        <dbReference type="Google" id="ProtNLM"/>
    </source>
</evidence>
<dbReference type="AlphaFoldDB" id="A0A2K8U7I2"/>
<evidence type="ECO:0000313" key="3">
    <source>
        <dbReference type="Proteomes" id="UP000232638"/>
    </source>
</evidence>
<organism evidence="2 3">
    <name type="scientific">Candidatus Thiodictyon syntrophicum</name>
    <dbReference type="NCBI Taxonomy" id="1166950"/>
    <lineage>
        <taxon>Bacteria</taxon>
        <taxon>Pseudomonadati</taxon>
        <taxon>Pseudomonadota</taxon>
        <taxon>Gammaproteobacteria</taxon>
        <taxon>Chromatiales</taxon>
        <taxon>Chromatiaceae</taxon>
        <taxon>Thiodictyon</taxon>
    </lineage>
</organism>
<keyword evidence="1" id="KW-0472">Membrane</keyword>
<evidence type="ECO:0000256" key="1">
    <source>
        <dbReference type="SAM" id="Phobius"/>
    </source>
</evidence>
<protein>
    <recommendedName>
        <fullName evidence="4">DUF1640 domain-containing protein</fullName>
    </recommendedName>
</protein>
<evidence type="ECO:0000313" key="2">
    <source>
        <dbReference type="EMBL" id="AUB81504.1"/>
    </source>
</evidence>